<accession>A0A7W4W0F1</accession>
<protein>
    <submittedName>
        <fullName evidence="1">Ribosomal protein L34</fullName>
    </submittedName>
</protein>
<dbReference type="InterPro" id="IPR014917">
    <property type="entry name" value="DUF1800"/>
</dbReference>
<dbReference type="Proteomes" id="UP000589626">
    <property type="component" value="Unassembled WGS sequence"/>
</dbReference>
<evidence type="ECO:0000313" key="2">
    <source>
        <dbReference type="Proteomes" id="UP000589626"/>
    </source>
</evidence>
<sequence>MPELLSPAARHLVGRFSYGVTPALARDVRRAGGAGAWFEQQLAPGRIHDGAADRLRGWWPSLDRGPTDLWKRQDRGIEGGWEVMADYQRWVLLRRMRSRRQLHEVMTELWEHHFHVPVNGDAQFTWRSDFGTVIRRHALGRFDELLRDAVTHPAMLISLDNVSSTKRFPNENLGRELLELHTVGRGAYDERDVKDSARILTGWTVDMWETFRRQYDEEAHARGRVRVMGFRHRNASANGREVTRRYLHYLAHHPATARTVARRLATKFVRDEPPAELVAELARVYLRHDTEIRPVLRALVDSRAFRRSAGSKVRDPGEDLVATYRVLGIDVRRPPAGAAGDKHAANQLLWQVSGMGVAPFSWPRPDGQPIDSVSWSSPARLIASMEVHQSLAAGWWPSVGVRYRRPRAWLPSDTVRFEELVDDLSRRILHRRATPRLLQACCQATGCRPRERITADHPLVRWGMYRLLATLLDSPAHLTR</sequence>
<reference evidence="1 2" key="1">
    <citation type="submission" date="2020-08" db="EMBL/GenBank/DDBJ databases">
        <title>Sequencing the genomes of 1000 actinobacteria strains.</title>
        <authorList>
            <person name="Klenk H.-P."/>
        </authorList>
    </citation>
    <scope>NUCLEOTIDE SEQUENCE [LARGE SCALE GENOMIC DNA]</scope>
    <source>
        <strain evidence="1 2">DSM 105498</strain>
    </source>
</reference>
<proteinExistence type="predicted"/>
<dbReference type="RefSeq" id="WP_183595020.1">
    <property type="nucleotide sequence ID" value="NZ_JACHWR010000004.1"/>
</dbReference>
<dbReference type="AlphaFoldDB" id="A0A7W4W0F1"/>
<keyword evidence="2" id="KW-1185">Reference proteome</keyword>
<keyword evidence="1" id="KW-0687">Ribonucleoprotein</keyword>
<evidence type="ECO:0000313" key="1">
    <source>
        <dbReference type="EMBL" id="MBB3045030.1"/>
    </source>
</evidence>
<keyword evidence="1" id="KW-0689">Ribosomal protein</keyword>
<organism evidence="1 2">
    <name type="scientific">Nocardioides soli</name>
    <dbReference type="NCBI Taxonomy" id="1036020"/>
    <lineage>
        <taxon>Bacteria</taxon>
        <taxon>Bacillati</taxon>
        <taxon>Actinomycetota</taxon>
        <taxon>Actinomycetes</taxon>
        <taxon>Propionibacteriales</taxon>
        <taxon>Nocardioidaceae</taxon>
        <taxon>Nocardioides</taxon>
    </lineage>
</organism>
<dbReference type="GO" id="GO:0005840">
    <property type="term" value="C:ribosome"/>
    <property type="evidence" value="ECO:0007669"/>
    <property type="project" value="UniProtKB-KW"/>
</dbReference>
<comment type="caution">
    <text evidence="1">The sequence shown here is derived from an EMBL/GenBank/DDBJ whole genome shotgun (WGS) entry which is preliminary data.</text>
</comment>
<dbReference type="Pfam" id="PF08811">
    <property type="entry name" value="DUF1800"/>
    <property type="match status" value="1"/>
</dbReference>
<name>A0A7W4W0F1_9ACTN</name>
<gene>
    <name evidence="1" type="ORF">FHU40_004883</name>
</gene>
<dbReference type="EMBL" id="JACHWR010000004">
    <property type="protein sequence ID" value="MBB3045030.1"/>
    <property type="molecule type" value="Genomic_DNA"/>
</dbReference>